<dbReference type="RefSeq" id="WP_028729985.1">
    <property type="nucleotide sequence ID" value="NZ_KE386765.1"/>
</dbReference>
<feature type="domain" description="RagB/SusD" evidence="7">
    <location>
        <begin position="324"/>
        <end position="626"/>
    </location>
</feature>
<dbReference type="InterPro" id="IPR011990">
    <property type="entry name" value="TPR-like_helical_dom_sf"/>
</dbReference>
<accession>A0A0F5JJZ0</accession>
<evidence type="ECO:0000256" key="3">
    <source>
        <dbReference type="ARBA" id="ARBA00022729"/>
    </source>
</evidence>
<comment type="caution">
    <text evidence="9">The sequence shown here is derived from an EMBL/GenBank/DDBJ whole genome shotgun (WGS) entry which is preliminary data.</text>
</comment>
<gene>
    <name evidence="9" type="ORF">HMPREF1536_01887</name>
</gene>
<evidence type="ECO:0000313" key="10">
    <source>
        <dbReference type="Proteomes" id="UP000033035"/>
    </source>
</evidence>
<feature type="domain" description="SusD-like N-terminal" evidence="8">
    <location>
        <begin position="23"/>
        <end position="221"/>
    </location>
</feature>
<dbReference type="AlphaFoldDB" id="A0A0F5JJZ0"/>
<organism evidence="9 10">
    <name type="scientific">Parabacteroides gordonii MS-1 = DSM 23371</name>
    <dbReference type="NCBI Taxonomy" id="1203610"/>
    <lineage>
        <taxon>Bacteria</taxon>
        <taxon>Pseudomonadati</taxon>
        <taxon>Bacteroidota</taxon>
        <taxon>Bacteroidia</taxon>
        <taxon>Bacteroidales</taxon>
        <taxon>Tannerellaceae</taxon>
        <taxon>Parabacteroides</taxon>
    </lineage>
</organism>
<dbReference type="Proteomes" id="UP000033035">
    <property type="component" value="Unassembled WGS sequence"/>
</dbReference>
<proteinExistence type="inferred from homology"/>
<dbReference type="STRING" id="1203610.HMPREF1536_01887"/>
<evidence type="ECO:0000256" key="6">
    <source>
        <dbReference type="SAM" id="SignalP"/>
    </source>
</evidence>
<sequence>MKRQSIIILSLAVGSLSFTACNDFLDREPLSSVTSEHYLNTEAELASFGAAQYDALPAHKPGEYSIGVFKTDNNSDNQCSTTEEDNFVPGERRVPTSGEWDFKKIRDCNYFLETVLPKYEDGKISGVDGNIRHYIGEMYFFRAFQYFTFLKKYGDFPIVDKTLSDDYAELAEANQRRPQNEVARFILADLDKATEMLKETAPEANRLTKYAALLLKSRVALYEGTWLKYHAGTDRVPGGPGWPGANASYLNGFSINLDSEVQFFLTEAKNAAEQVADKFPLGDYSSMFNSIDLSDKPEVILWRKYDIGLKIFHYVVSYLQAVYPGGNGCGNTGFTRSLVESYLMKNGLPIYAAGSGYKGDKTLTDVATDRDNRLRESMSITGDQINPNNIFSRPGITIIAENKNTTGYCLRKGLNQDPNMGATLPSNTGCVIFRAAEAYLNYIEAHYVLNNSLDAKSIAYWKALRNRAGVDNDIQKTIAATDLSKENDFAVYSGDQQVDATLYNIRRERRSEFIAEGLRLDDLYRWRALDRMKDYQVEGFNLWDEQYKLYDDLKPEGEADEPNVSSSNSSKYLRPYQIHRNNKAFNGYTFMKAHYLAPIAYDVIRLSTPEKGGDISTAYIYQNPGWEVQAGTSAKK</sequence>
<feature type="signal peptide" evidence="6">
    <location>
        <begin position="1"/>
        <end position="20"/>
    </location>
</feature>
<dbReference type="PROSITE" id="PS51257">
    <property type="entry name" value="PROKAR_LIPOPROTEIN"/>
    <property type="match status" value="1"/>
</dbReference>
<name>A0A0F5JJZ0_9BACT</name>
<evidence type="ECO:0000259" key="7">
    <source>
        <dbReference type="Pfam" id="PF07980"/>
    </source>
</evidence>
<dbReference type="EMBL" id="AQHW01000011">
    <property type="protein sequence ID" value="KKB58078.1"/>
    <property type="molecule type" value="Genomic_DNA"/>
</dbReference>
<dbReference type="InterPro" id="IPR033985">
    <property type="entry name" value="SusD-like_N"/>
</dbReference>
<feature type="chain" id="PRO_5002489546" description="RagB/SusD domain-containing protein" evidence="6">
    <location>
        <begin position="21"/>
        <end position="636"/>
    </location>
</feature>
<protein>
    <recommendedName>
        <fullName evidence="11">RagB/SusD domain-containing protein</fullName>
    </recommendedName>
</protein>
<dbReference type="Gene3D" id="1.25.40.390">
    <property type="match status" value="1"/>
</dbReference>
<keyword evidence="10" id="KW-1185">Reference proteome</keyword>
<evidence type="ECO:0000256" key="5">
    <source>
        <dbReference type="ARBA" id="ARBA00023237"/>
    </source>
</evidence>
<keyword evidence="3 6" id="KW-0732">Signal</keyword>
<evidence type="ECO:0000259" key="8">
    <source>
        <dbReference type="Pfam" id="PF14322"/>
    </source>
</evidence>
<dbReference type="Pfam" id="PF07980">
    <property type="entry name" value="SusD_RagB"/>
    <property type="match status" value="1"/>
</dbReference>
<dbReference type="Pfam" id="PF14322">
    <property type="entry name" value="SusD-like_3"/>
    <property type="match status" value="1"/>
</dbReference>
<evidence type="ECO:0000313" key="9">
    <source>
        <dbReference type="EMBL" id="KKB58078.1"/>
    </source>
</evidence>
<comment type="subcellular location">
    <subcellularLocation>
        <location evidence="1">Cell outer membrane</location>
    </subcellularLocation>
</comment>
<evidence type="ECO:0000256" key="2">
    <source>
        <dbReference type="ARBA" id="ARBA00006275"/>
    </source>
</evidence>
<reference evidence="9 10" key="1">
    <citation type="submission" date="2013-04" db="EMBL/GenBank/DDBJ databases">
        <title>The Genome Sequence of Parabacteroides gordonii DSM 23371.</title>
        <authorList>
            <consortium name="The Broad Institute Genomics Platform"/>
            <person name="Earl A."/>
            <person name="Ward D."/>
            <person name="Feldgarden M."/>
            <person name="Gevers D."/>
            <person name="Martens E."/>
            <person name="Sakamoto M."/>
            <person name="Benno Y."/>
            <person name="Suzuki N."/>
            <person name="Matsunaga N."/>
            <person name="Koshihara K."/>
            <person name="Seki M."/>
            <person name="Komiya H."/>
            <person name="Walker B."/>
            <person name="Young S."/>
            <person name="Zeng Q."/>
            <person name="Gargeya S."/>
            <person name="Fitzgerald M."/>
            <person name="Haas B."/>
            <person name="Abouelleil A."/>
            <person name="Allen A.W."/>
            <person name="Alvarado L."/>
            <person name="Arachchi H.M."/>
            <person name="Berlin A.M."/>
            <person name="Chapman S.B."/>
            <person name="Gainer-Dewar J."/>
            <person name="Goldberg J."/>
            <person name="Griggs A."/>
            <person name="Gujja S."/>
            <person name="Hansen M."/>
            <person name="Howarth C."/>
            <person name="Imamovic A."/>
            <person name="Ireland A."/>
            <person name="Larimer J."/>
            <person name="McCowan C."/>
            <person name="Murphy C."/>
            <person name="Pearson M."/>
            <person name="Poon T.W."/>
            <person name="Priest M."/>
            <person name="Roberts A."/>
            <person name="Saif S."/>
            <person name="Shea T."/>
            <person name="Sisk P."/>
            <person name="Sykes S."/>
            <person name="Wortman J."/>
            <person name="Nusbaum C."/>
            <person name="Birren B."/>
        </authorList>
    </citation>
    <scope>NUCLEOTIDE SEQUENCE [LARGE SCALE GENOMIC DNA]</scope>
    <source>
        <strain evidence="9 10">MS-1</strain>
    </source>
</reference>
<dbReference type="PATRIC" id="fig|1203610.3.peg.1938"/>
<evidence type="ECO:0000256" key="1">
    <source>
        <dbReference type="ARBA" id="ARBA00004442"/>
    </source>
</evidence>
<keyword evidence="5" id="KW-0998">Cell outer membrane</keyword>
<evidence type="ECO:0000256" key="4">
    <source>
        <dbReference type="ARBA" id="ARBA00023136"/>
    </source>
</evidence>
<dbReference type="HOGENOM" id="CLU_015553_0_1_10"/>
<keyword evidence="4" id="KW-0472">Membrane</keyword>
<dbReference type="SUPFAM" id="SSF48452">
    <property type="entry name" value="TPR-like"/>
    <property type="match status" value="1"/>
</dbReference>
<dbReference type="InterPro" id="IPR012944">
    <property type="entry name" value="SusD_RagB_dom"/>
</dbReference>
<evidence type="ECO:0008006" key="11">
    <source>
        <dbReference type="Google" id="ProtNLM"/>
    </source>
</evidence>
<dbReference type="GO" id="GO:0009279">
    <property type="term" value="C:cell outer membrane"/>
    <property type="evidence" value="ECO:0007669"/>
    <property type="project" value="UniProtKB-SubCell"/>
</dbReference>
<comment type="similarity">
    <text evidence="2">Belongs to the SusD family.</text>
</comment>